<dbReference type="InterPro" id="IPR052535">
    <property type="entry name" value="Bacilysin_H2HPP_isomerase"/>
</dbReference>
<dbReference type="AlphaFoldDB" id="A0AAP2YWI2"/>
<comment type="caution">
    <text evidence="2">The sequence shown here is derived from an EMBL/GenBank/DDBJ whole genome shotgun (WGS) entry which is preliminary data.</text>
</comment>
<proteinExistence type="predicted"/>
<dbReference type="InterPro" id="IPR013096">
    <property type="entry name" value="Cupin_2"/>
</dbReference>
<dbReference type="EMBL" id="JAOPKB010000003">
    <property type="protein sequence ID" value="MCU4972552.1"/>
    <property type="molecule type" value="Genomic_DNA"/>
</dbReference>
<dbReference type="EMBL" id="JAOPKA010000002">
    <property type="protein sequence ID" value="MCU4740801.1"/>
    <property type="molecule type" value="Genomic_DNA"/>
</dbReference>
<evidence type="ECO:0000259" key="1">
    <source>
        <dbReference type="Pfam" id="PF07883"/>
    </source>
</evidence>
<evidence type="ECO:0000313" key="5">
    <source>
        <dbReference type="Proteomes" id="UP001321018"/>
    </source>
</evidence>
<dbReference type="PANTHER" id="PTHR40112:SF1">
    <property type="entry name" value="H2HPP ISOMERASE"/>
    <property type="match status" value="1"/>
</dbReference>
<gene>
    <name evidence="3" type="ORF">OB955_07345</name>
    <name evidence="2" type="ORF">OB960_05230</name>
</gene>
<dbReference type="CDD" id="cd02238">
    <property type="entry name" value="cupin_KdgF"/>
    <property type="match status" value="1"/>
</dbReference>
<keyword evidence="4" id="KW-1185">Reference proteome</keyword>
<dbReference type="RefSeq" id="WP_338002640.1">
    <property type="nucleotide sequence ID" value="NZ_JAOPKA010000002.1"/>
</dbReference>
<evidence type="ECO:0000313" key="4">
    <source>
        <dbReference type="Proteomes" id="UP001320972"/>
    </source>
</evidence>
<dbReference type="Proteomes" id="UP001321018">
    <property type="component" value="Unassembled WGS sequence"/>
</dbReference>
<dbReference type="Gene3D" id="2.60.120.10">
    <property type="entry name" value="Jelly Rolls"/>
    <property type="match status" value="1"/>
</dbReference>
<sequence length="112" mass="12169">MERVSLSETDSTEAVDGVHLAVLAGTESMNVQHFEIEPGAVIDEHDHPNEQTGIVFEGELTFLVEGEEIVCGPGDSYAIPGDEPHAAENRGDEIVRGVDVFSPPRENPSWQE</sequence>
<dbReference type="Proteomes" id="UP001320972">
    <property type="component" value="Unassembled WGS sequence"/>
</dbReference>
<name>A0AAP2YWI2_9EURY</name>
<organism evidence="2 5">
    <name type="scientific">Natronoglomus mannanivorans</name>
    <dbReference type="NCBI Taxonomy" id="2979990"/>
    <lineage>
        <taxon>Archaea</taxon>
        <taxon>Methanobacteriati</taxon>
        <taxon>Methanobacteriota</taxon>
        <taxon>Stenosarchaea group</taxon>
        <taxon>Halobacteria</taxon>
        <taxon>Halobacteriales</taxon>
        <taxon>Natrialbaceae</taxon>
        <taxon>Natronoglomus</taxon>
    </lineage>
</organism>
<accession>A0AAP2YWI2</accession>
<dbReference type="PANTHER" id="PTHR40112">
    <property type="entry name" value="H2HPP ISOMERASE"/>
    <property type="match status" value="1"/>
</dbReference>
<reference evidence="2 4" key="1">
    <citation type="submission" date="2022-09" db="EMBL/GenBank/DDBJ databases">
        <title>Enrichment on poylsaccharides allowed isolation of novel metabolic and taxonomic groups of Haloarchaea.</title>
        <authorList>
            <person name="Sorokin D.Y."/>
            <person name="Elcheninov A.G."/>
            <person name="Khizhniak T.V."/>
            <person name="Kolganova T.V."/>
            <person name="Kublanov I.V."/>
        </authorList>
    </citation>
    <scope>NUCLEOTIDE SEQUENCE</scope>
    <source>
        <strain evidence="3 4">AArc-m2/3/4</strain>
        <strain evidence="2">AArc-xg1-1</strain>
    </source>
</reference>
<evidence type="ECO:0000313" key="3">
    <source>
        <dbReference type="EMBL" id="MCU4972552.1"/>
    </source>
</evidence>
<evidence type="ECO:0000313" key="2">
    <source>
        <dbReference type="EMBL" id="MCU4740801.1"/>
    </source>
</evidence>
<dbReference type="SUPFAM" id="SSF51182">
    <property type="entry name" value="RmlC-like cupins"/>
    <property type="match status" value="1"/>
</dbReference>
<dbReference type="InterPro" id="IPR011051">
    <property type="entry name" value="RmlC_Cupin_sf"/>
</dbReference>
<feature type="domain" description="Cupin type-2" evidence="1">
    <location>
        <begin position="33"/>
        <end position="101"/>
    </location>
</feature>
<protein>
    <submittedName>
        <fullName evidence="2">Cupin domain-containing protein</fullName>
    </submittedName>
</protein>
<dbReference type="InterPro" id="IPR014710">
    <property type="entry name" value="RmlC-like_jellyroll"/>
</dbReference>
<dbReference type="Pfam" id="PF07883">
    <property type="entry name" value="Cupin_2"/>
    <property type="match status" value="1"/>
</dbReference>